<dbReference type="InterPro" id="IPR040008">
    <property type="entry name" value="Ribosomal_mL46"/>
</dbReference>
<dbReference type="InterPro" id="IPR015797">
    <property type="entry name" value="NUDIX_hydrolase-like_dom_sf"/>
</dbReference>
<name>A0A7S2XUX8_9STRA</name>
<evidence type="ECO:0000313" key="1">
    <source>
        <dbReference type="EMBL" id="CAD9858408.1"/>
    </source>
</evidence>
<dbReference type="PANTHER" id="PTHR13124:SF12">
    <property type="entry name" value="LARGE RIBOSOMAL SUBUNIT PROTEIN ML46"/>
    <property type="match status" value="1"/>
</dbReference>
<gene>
    <name evidence="1" type="ORF">FJAP1339_LOCUS926</name>
</gene>
<organism evidence="1">
    <name type="scientific">Fibrocapsa japonica</name>
    <dbReference type="NCBI Taxonomy" id="94617"/>
    <lineage>
        <taxon>Eukaryota</taxon>
        <taxon>Sar</taxon>
        <taxon>Stramenopiles</taxon>
        <taxon>Ochrophyta</taxon>
        <taxon>Raphidophyceae</taxon>
        <taxon>Chattonellales</taxon>
        <taxon>Chattonellaceae</taxon>
        <taxon>Fibrocapsa</taxon>
    </lineage>
</organism>
<dbReference type="Gene3D" id="3.90.79.10">
    <property type="entry name" value="Nucleoside Triphosphate Pyrophosphohydrolase"/>
    <property type="match status" value="1"/>
</dbReference>
<sequence length="301" mass="35976">MALVLGNAVNRGRHFHFPFAKGVTLQNLQIRLKTNHILKYKKVEDVFNTKKRIANNQERIKRMEDFRKHEMRAEKMGLPWRNITAVVVEALPDIIPDKEPWEKDWEDLRDEYDLHGRMFPSEYNLMDPTMEAVKEEDLYALAKEAGFEPAPRITEADKSGDRRTMNRRLWERRLLVVKRDQKRPGPMSQWCFPFAPVREEDHTMMEVAERVVAEQCGRKLETFWLGRAPVAWWWHPYPNDKIRARAKAYGEQVFFYSCQYIDGNFKLPDRLIDHAWVTRDELQDYFPEDFSTYMYHALYST</sequence>
<dbReference type="GO" id="GO:0003735">
    <property type="term" value="F:structural constituent of ribosome"/>
    <property type="evidence" value="ECO:0007669"/>
    <property type="project" value="InterPro"/>
</dbReference>
<proteinExistence type="predicted"/>
<dbReference type="SUPFAM" id="SSF55811">
    <property type="entry name" value="Nudix"/>
    <property type="match status" value="1"/>
</dbReference>
<evidence type="ECO:0008006" key="2">
    <source>
        <dbReference type="Google" id="ProtNLM"/>
    </source>
</evidence>
<dbReference type="AlphaFoldDB" id="A0A7S2XUX8"/>
<accession>A0A7S2XUX8</accession>
<dbReference type="GO" id="GO:0005762">
    <property type="term" value="C:mitochondrial large ribosomal subunit"/>
    <property type="evidence" value="ECO:0007669"/>
    <property type="project" value="TreeGrafter"/>
</dbReference>
<dbReference type="EMBL" id="HBHR01002228">
    <property type="protein sequence ID" value="CAD9858408.1"/>
    <property type="molecule type" value="Transcribed_RNA"/>
</dbReference>
<reference evidence="1" key="1">
    <citation type="submission" date="2021-01" db="EMBL/GenBank/DDBJ databases">
        <authorList>
            <person name="Corre E."/>
            <person name="Pelletier E."/>
            <person name="Niang G."/>
            <person name="Scheremetjew M."/>
            <person name="Finn R."/>
            <person name="Kale V."/>
            <person name="Holt S."/>
            <person name="Cochrane G."/>
            <person name="Meng A."/>
            <person name="Brown T."/>
            <person name="Cohen L."/>
        </authorList>
    </citation>
    <scope>NUCLEOTIDE SEQUENCE</scope>
    <source>
        <strain evidence="1">CCMP1661</strain>
    </source>
</reference>
<protein>
    <recommendedName>
        <fullName evidence="2">Ribosomal protein L46 N-terminal domain-containing protein</fullName>
    </recommendedName>
</protein>
<dbReference type="PANTHER" id="PTHR13124">
    <property type="entry name" value="39S RIBOSOMAL PROTEIN L46, MITOCHONDRIAL PRECURSOR-RELATED"/>
    <property type="match status" value="1"/>
</dbReference>